<evidence type="ECO:0000256" key="10">
    <source>
        <dbReference type="PIRSR" id="PIRSR611612-52"/>
    </source>
</evidence>
<evidence type="ECO:0000256" key="5">
    <source>
        <dbReference type="ARBA" id="ARBA00047778"/>
    </source>
</evidence>
<feature type="binding site" evidence="6 11">
    <location>
        <position position="226"/>
    </location>
    <ligand>
        <name>substrate</name>
    </ligand>
</feature>
<comment type="subcellular location">
    <subcellularLocation>
        <location evidence="6 11">Cytoplasm</location>
    </subcellularLocation>
</comment>
<evidence type="ECO:0000313" key="16">
    <source>
        <dbReference type="EMBL" id="TDD91063.1"/>
    </source>
</evidence>
<feature type="binding site" evidence="6 9">
    <location>
        <position position="143"/>
    </location>
    <ligand>
        <name>Ni(2+)</name>
        <dbReference type="ChEBI" id="CHEBI:49786"/>
        <label>1</label>
    </ligand>
</feature>
<comment type="subunit">
    <text evidence="6">Heterotrimer of UreA (gamma), UreB (beta) and UreC (alpha) subunits. Three heterotrimers associate to form the active enzyme.</text>
</comment>
<comment type="PTM">
    <text evidence="8">Carbamylation allows a single lysine to coordinate two nickel ions.</text>
</comment>
<dbReference type="InterPro" id="IPR017951">
    <property type="entry name" value="Urease_asu_c"/>
</dbReference>
<dbReference type="OrthoDB" id="9802793at2"/>
<gene>
    <name evidence="6 16" type="primary">ureC</name>
    <name evidence="16" type="ORF">E1293_02525</name>
</gene>
<dbReference type="RefSeq" id="WP_132193344.1">
    <property type="nucleotide sequence ID" value="NZ_SMKY01000006.1"/>
</dbReference>
<feature type="region of interest" description="Disordered" evidence="14">
    <location>
        <begin position="34"/>
        <end position="63"/>
    </location>
</feature>
<dbReference type="GO" id="GO:0005737">
    <property type="term" value="C:cytoplasm"/>
    <property type="evidence" value="ECO:0007669"/>
    <property type="project" value="UniProtKB-SubCell"/>
</dbReference>
<dbReference type="PROSITE" id="PS00145">
    <property type="entry name" value="UREASE_2"/>
    <property type="match status" value="1"/>
</dbReference>
<feature type="compositionally biased region" description="Basic and acidic residues" evidence="14">
    <location>
        <begin position="34"/>
        <end position="43"/>
    </location>
</feature>
<dbReference type="PROSITE" id="PS51368">
    <property type="entry name" value="UREASE_3"/>
    <property type="match status" value="1"/>
</dbReference>
<name>A0A4R5BZ94_9ACTN</name>
<feature type="binding site" description="via carbamate group" evidence="6 9">
    <location>
        <position position="224"/>
    </location>
    <ligand>
        <name>Ni(2+)</name>
        <dbReference type="ChEBI" id="CHEBI:49786"/>
        <label>1</label>
    </ligand>
</feature>
<feature type="binding site" description="via carbamate group" evidence="6 9">
    <location>
        <position position="224"/>
    </location>
    <ligand>
        <name>Ni(2+)</name>
        <dbReference type="ChEBI" id="CHEBI:49786"/>
        <label>2</label>
    </ligand>
</feature>
<dbReference type="InterPro" id="IPR005848">
    <property type="entry name" value="Urease_asu"/>
</dbReference>
<keyword evidence="17" id="KW-1185">Reference proteome</keyword>
<keyword evidence="6 11" id="KW-0963">Cytoplasm</keyword>
<proteinExistence type="inferred from homology"/>
<dbReference type="InterPro" id="IPR006680">
    <property type="entry name" value="Amidohydro-rel"/>
</dbReference>
<evidence type="ECO:0000259" key="15">
    <source>
        <dbReference type="PROSITE" id="PS51368"/>
    </source>
</evidence>
<comment type="catalytic activity">
    <reaction evidence="5 6 12">
        <text>urea + 2 H2O + H(+) = hydrogencarbonate + 2 NH4(+)</text>
        <dbReference type="Rhea" id="RHEA:20557"/>
        <dbReference type="ChEBI" id="CHEBI:15377"/>
        <dbReference type="ChEBI" id="CHEBI:15378"/>
        <dbReference type="ChEBI" id="CHEBI:16199"/>
        <dbReference type="ChEBI" id="CHEBI:17544"/>
        <dbReference type="ChEBI" id="CHEBI:28938"/>
        <dbReference type="EC" id="3.5.1.5"/>
    </reaction>
</comment>
<evidence type="ECO:0000256" key="2">
    <source>
        <dbReference type="ARBA" id="ARBA00022596"/>
    </source>
</evidence>
<dbReference type="EMBL" id="SMKY01000006">
    <property type="protein sequence ID" value="TDD91063.1"/>
    <property type="molecule type" value="Genomic_DNA"/>
</dbReference>
<feature type="binding site" evidence="6 9">
    <location>
        <position position="141"/>
    </location>
    <ligand>
        <name>Ni(2+)</name>
        <dbReference type="ChEBI" id="CHEBI:49786"/>
        <label>1</label>
    </ligand>
</feature>
<comment type="PTM">
    <text evidence="6">Carboxylation allows a single lysine to coordinate two nickel ions.</text>
</comment>
<dbReference type="HAMAP" id="MF_01953">
    <property type="entry name" value="Urease_alpha"/>
    <property type="match status" value="1"/>
</dbReference>
<dbReference type="UniPathway" id="UPA00258">
    <property type="reaction ID" value="UER00370"/>
</dbReference>
<dbReference type="InterPro" id="IPR032466">
    <property type="entry name" value="Metal_Hydrolase"/>
</dbReference>
<dbReference type="GO" id="GO:0016151">
    <property type="term" value="F:nickel cation binding"/>
    <property type="evidence" value="ECO:0007669"/>
    <property type="project" value="UniProtKB-UniRule"/>
</dbReference>
<organism evidence="16 17">
    <name type="scientific">Actinomadura darangshiensis</name>
    <dbReference type="NCBI Taxonomy" id="705336"/>
    <lineage>
        <taxon>Bacteria</taxon>
        <taxon>Bacillati</taxon>
        <taxon>Actinomycetota</taxon>
        <taxon>Actinomycetes</taxon>
        <taxon>Streptosporangiales</taxon>
        <taxon>Thermomonosporaceae</taxon>
        <taxon>Actinomadura</taxon>
    </lineage>
</organism>
<keyword evidence="4 6" id="KW-0378">Hydrolase</keyword>
<dbReference type="InterPro" id="IPR029754">
    <property type="entry name" value="Urease_Ni-bd"/>
</dbReference>
<evidence type="ECO:0000256" key="11">
    <source>
        <dbReference type="PROSITE-ProRule" id="PRU00700"/>
    </source>
</evidence>
<dbReference type="PRINTS" id="PR01752">
    <property type="entry name" value="UREASE"/>
</dbReference>
<evidence type="ECO:0000256" key="12">
    <source>
        <dbReference type="RuleBase" id="RU000510"/>
    </source>
</evidence>
<dbReference type="PANTHER" id="PTHR43440">
    <property type="entry name" value="UREASE"/>
    <property type="match status" value="1"/>
</dbReference>
<dbReference type="AlphaFoldDB" id="A0A4R5BZ94"/>
<dbReference type="GO" id="GO:0009039">
    <property type="term" value="F:urease activity"/>
    <property type="evidence" value="ECO:0007669"/>
    <property type="project" value="UniProtKB-UniRule"/>
</dbReference>
<dbReference type="Pfam" id="PF01979">
    <property type="entry name" value="Amidohydro_1"/>
    <property type="match status" value="1"/>
</dbReference>
<dbReference type="InterPro" id="IPR050112">
    <property type="entry name" value="Urease_alpha_subunit"/>
</dbReference>
<comment type="pathway">
    <text evidence="1 6">Nitrogen metabolism; urea degradation; CO(2) and NH(3) from urea (urease route): step 1/1.</text>
</comment>
<evidence type="ECO:0000256" key="3">
    <source>
        <dbReference type="ARBA" id="ARBA00022723"/>
    </source>
</evidence>
<accession>A0A4R5BZ94</accession>
<dbReference type="InterPro" id="IPR011059">
    <property type="entry name" value="Metal-dep_hydrolase_composite"/>
</dbReference>
<dbReference type="NCBIfam" id="NF009686">
    <property type="entry name" value="PRK13207.1"/>
    <property type="match status" value="1"/>
</dbReference>
<protein>
    <recommendedName>
        <fullName evidence="6 7">Urease subunit alpha</fullName>
        <ecNumber evidence="6 7">3.5.1.5</ecNumber>
    </recommendedName>
    <alternativeName>
        <fullName evidence="6">Urea amidohydrolase subunit alpha</fullName>
    </alternativeName>
</protein>
<dbReference type="Gene3D" id="2.30.40.10">
    <property type="entry name" value="Urease, subunit C, domain 1"/>
    <property type="match status" value="1"/>
</dbReference>
<dbReference type="InterPro" id="IPR011612">
    <property type="entry name" value="Urease_alpha_N_dom"/>
</dbReference>
<dbReference type="InterPro" id="IPR017950">
    <property type="entry name" value="Urease_AS"/>
</dbReference>
<feature type="binding site" evidence="6 9">
    <location>
        <position position="367"/>
    </location>
    <ligand>
        <name>Ni(2+)</name>
        <dbReference type="ChEBI" id="CHEBI:49786"/>
        <label>1</label>
    </ligand>
</feature>
<evidence type="ECO:0000256" key="6">
    <source>
        <dbReference type="HAMAP-Rule" id="MF_01953"/>
    </source>
</evidence>
<keyword evidence="3 6" id="KW-0479">Metal-binding</keyword>
<evidence type="ECO:0000256" key="7">
    <source>
        <dbReference type="NCBIfam" id="TIGR01792"/>
    </source>
</evidence>
<evidence type="ECO:0000313" key="17">
    <source>
        <dbReference type="Proteomes" id="UP000295578"/>
    </source>
</evidence>
<feature type="modified residue" description="N6-carboxylysine" evidence="6 8">
    <location>
        <position position="224"/>
    </location>
</feature>
<comment type="similarity">
    <text evidence="6 13">Belongs to the metallo-dependent hydrolases superfamily. Urease alpha subunit family.</text>
</comment>
<evidence type="ECO:0000256" key="9">
    <source>
        <dbReference type="PIRSR" id="PIRSR611612-51"/>
    </source>
</evidence>
<dbReference type="PROSITE" id="PS01120">
    <property type="entry name" value="UREASE_1"/>
    <property type="match status" value="1"/>
</dbReference>
<sequence>MTTISRERYASMYGPTVGDRLRLGDTNLVVEVEKDHTEGHYGDESQYGGGKTARDGMSSDPASRNATAALDTVITNVVVIDPVLGVVKGDIGIKDGRIAGVGKSGNPHTQNGVDRRLIIGAGTEVISGENLVATAGAIDTHVHFIAPEQAYHALSNGVTTLVGGGTGPADGSRGTTCTPGPWNIARILQAYEDIPINIAVYGKGNNSLPGPLEEQLRAGACGLKVHEDWGATPAAIDCALRVADDHDVQITIHTDTLNEAGFVEDTISAIDGRAIHTYHSEGAGGGHAPDILRITSEPNALPASTNPTLPYTVNSVDELLDMTMVCHHLSYDVPEDLAFAESRVRAETIAAETVLHDLGVISMIGSDSQAMGRIGESFTRAFQVAHHCKDQRGPLPGDSARSDNNRVLRYLAKLTINPARTSGMADTIGSLEDGKLADIVLWQPNSFAAKPFLVVKGGLISWAQMGDPNASLPIPQPVYLRPMYGCSGRALRETCVTFMSDAAIADGVPGRLGLERIIRPVRQCRTVDKRHMLHNSTLAEVAVDPETYQVTVDGEPATIAPARELPLNRLFFIA</sequence>
<keyword evidence="2 6" id="KW-0533">Nickel</keyword>
<dbReference type="PANTHER" id="PTHR43440:SF1">
    <property type="entry name" value="UREASE"/>
    <property type="match status" value="1"/>
</dbReference>
<dbReference type="SUPFAM" id="SSF51338">
    <property type="entry name" value="Composite domain of metallo-dependent hydrolases"/>
    <property type="match status" value="1"/>
</dbReference>
<comment type="caution">
    <text evidence="16">The sequence shown here is derived from an EMBL/GenBank/DDBJ whole genome shotgun (WGS) entry which is preliminary data.</text>
</comment>
<dbReference type="Gene3D" id="3.20.20.140">
    <property type="entry name" value="Metal-dependent hydrolases"/>
    <property type="match status" value="1"/>
</dbReference>
<dbReference type="GO" id="GO:0043419">
    <property type="term" value="P:urea catabolic process"/>
    <property type="evidence" value="ECO:0007669"/>
    <property type="project" value="UniProtKB-UniRule"/>
</dbReference>
<evidence type="ECO:0000256" key="8">
    <source>
        <dbReference type="PIRSR" id="PIRSR611612-50"/>
    </source>
</evidence>
<evidence type="ECO:0000256" key="4">
    <source>
        <dbReference type="ARBA" id="ARBA00022801"/>
    </source>
</evidence>
<dbReference type="Pfam" id="PF00449">
    <property type="entry name" value="Urease_alpha"/>
    <property type="match status" value="1"/>
</dbReference>
<feature type="binding site" evidence="6 9">
    <location>
        <position position="253"/>
    </location>
    <ligand>
        <name>Ni(2+)</name>
        <dbReference type="ChEBI" id="CHEBI:49786"/>
        <label>2</label>
    </ligand>
</feature>
<reference evidence="16 17" key="1">
    <citation type="submission" date="2019-03" db="EMBL/GenBank/DDBJ databases">
        <title>Draft genome sequences of novel Actinobacteria.</title>
        <authorList>
            <person name="Sahin N."/>
            <person name="Ay H."/>
            <person name="Saygin H."/>
        </authorList>
    </citation>
    <scope>NUCLEOTIDE SEQUENCE [LARGE SCALE GENOMIC DNA]</scope>
    <source>
        <strain evidence="16 17">DSM 45941</strain>
    </source>
</reference>
<dbReference type="CDD" id="cd00375">
    <property type="entry name" value="Urease_alpha"/>
    <property type="match status" value="1"/>
</dbReference>
<dbReference type="Proteomes" id="UP000295578">
    <property type="component" value="Unassembled WGS sequence"/>
</dbReference>
<dbReference type="SUPFAM" id="SSF51556">
    <property type="entry name" value="Metallo-dependent hydrolases"/>
    <property type="match status" value="1"/>
</dbReference>
<evidence type="ECO:0000256" key="1">
    <source>
        <dbReference type="ARBA" id="ARBA00004897"/>
    </source>
</evidence>
<feature type="domain" description="Urease" evidence="15">
    <location>
        <begin position="136"/>
        <end position="574"/>
    </location>
</feature>
<feature type="active site" description="Proton donor" evidence="6 10">
    <location>
        <position position="327"/>
    </location>
</feature>
<comment type="cofactor">
    <cofactor evidence="6 9 12">
        <name>Ni cation</name>
        <dbReference type="ChEBI" id="CHEBI:25516"/>
    </cofactor>
    <text evidence="6 9 12">Binds 2 nickel ions per subunit.</text>
</comment>
<evidence type="ECO:0000256" key="14">
    <source>
        <dbReference type="SAM" id="MobiDB-lite"/>
    </source>
</evidence>
<dbReference type="EC" id="3.5.1.5" evidence="6 7"/>
<evidence type="ECO:0000256" key="13">
    <source>
        <dbReference type="RuleBase" id="RU004158"/>
    </source>
</evidence>
<dbReference type="NCBIfam" id="TIGR01792">
    <property type="entry name" value="urease_alph"/>
    <property type="match status" value="1"/>
</dbReference>
<feature type="binding site" evidence="6 9">
    <location>
        <position position="279"/>
    </location>
    <ligand>
        <name>Ni(2+)</name>
        <dbReference type="ChEBI" id="CHEBI:49786"/>
        <label>2</label>
    </ligand>
</feature>